<evidence type="ECO:0000313" key="12">
    <source>
        <dbReference type="EMBL" id="CAE6451340.1"/>
    </source>
</evidence>
<keyword evidence="5 10" id="KW-0732">Signal</keyword>
<evidence type="ECO:0000256" key="8">
    <source>
        <dbReference type="ARBA" id="ARBA00023157"/>
    </source>
</evidence>
<name>A0A8H3B9T9_9AGAM</name>
<dbReference type="InterPro" id="IPR008427">
    <property type="entry name" value="Extracellular_membr_CFEM_dom"/>
</dbReference>
<evidence type="ECO:0000256" key="3">
    <source>
        <dbReference type="ARBA" id="ARBA00022525"/>
    </source>
</evidence>
<evidence type="ECO:0000256" key="1">
    <source>
        <dbReference type="ARBA" id="ARBA00004141"/>
    </source>
</evidence>
<evidence type="ECO:0000256" key="4">
    <source>
        <dbReference type="ARBA" id="ARBA00022692"/>
    </source>
</evidence>
<feature type="region of interest" description="Disordered" evidence="9">
    <location>
        <begin position="383"/>
        <end position="405"/>
    </location>
</feature>
<evidence type="ECO:0000256" key="6">
    <source>
        <dbReference type="ARBA" id="ARBA00022989"/>
    </source>
</evidence>
<evidence type="ECO:0000256" key="7">
    <source>
        <dbReference type="ARBA" id="ARBA00023136"/>
    </source>
</evidence>
<gene>
    <name evidence="12" type="ORF">RDB_LOCUS50482</name>
</gene>
<protein>
    <recommendedName>
        <fullName evidence="11">CFEM domain-containing protein</fullName>
    </recommendedName>
</protein>
<accession>A0A8H3B9T9</accession>
<evidence type="ECO:0000256" key="5">
    <source>
        <dbReference type="ARBA" id="ARBA00022729"/>
    </source>
</evidence>
<dbReference type="AlphaFoldDB" id="A0A8H3B9T9"/>
<dbReference type="Pfam" id="PF05277">
    <property type="entry name" value="DUF726"/>
    <property type="match status" value="1"/>
</dbReference>
<dbReference type="PANTHER" id="PTHR17920:SF23">
    <property type="entry name" value="DUF726-DOMAIN-CONTAINING PROTEIN"/>
    <property type="match status" value="1"/>
</dbReference>
<keyword evidence="3" id="KW-0964">Secreted</keyword>
<dbReference type="GO" id="GO:0005576">
    <property type="term" value="C:extracellular region"/>
    <property type="evidence" value="ECO:0007669"/>
    <property type="project" value="UniProtKB-SubCell"/>
</dbReference>
<dbReference type="PANTHER" id="PTHR17920">
    <property type="entry name" value="TRANSMEMBRANE AND COILED-COIL DOMAIN-CONTAINING PROTEIN 4 TMCO4"/>
    <property type="match status" value="1"/>
</dbReference>
<dbReference type="Proteomes" id="UP000663853">
    <property type="component" value="Unassembled WGS sequence"/>
</dbReference>
<feature type="chain" id="PRO_5033989203" description="CFEM domain-containing protein" evidence="10">
    <location>
        <begin position="23"/>
        <end position="666"/>
    </location>
</feature>
<proteinExistence type="predicted"/>
<evidence type="ECO:0000256" key="10">
    <source>
        <dbReference type="SAM" id="SignalP"/>
    </source>
</evidence>
<reference evidence="12" key="1">
    <citation type="submission" date="2021-01" db="EMBL/GenBank/DDBJ databases">
        <authorList>
            <person name="Kaushik A."/>
        </authorList>
    </citation>
    <scope>NUCLEOTIDE SEQUENCE</scope>
    <source>
        <strain evidence="12">AG6-10EEA</strain>
    </source>
</reference>
<keyword evidence="6" id="KW-1133">Transmembrane helix</keyword>
<dbReference type="GO" id="GO:0016020">
    <property type="term" value="C:membrane"/>
    <property type="evidence" value="ECO:0007669"/>
    <property type="project" value="UniProtKB-SubCell"/>
</dbReference>
<feature type="signal peptide" evidence="10">
    <location>
        <begin position="1"/>
        <end position="22"/>
    </location>
</feature>
<dbReference type="Pfam" id="PF05730">
    <property type="entry name" value="CFEM"/>
    <property type="match status" value="1"/>
</dbReference>
<comment type="caution">
    <text evidence="12">The sequence shown here is derived from an EMBL/GenBank/DDBJ whole genome shotgun (WGS) entry which is preliminary data.</text>
</comment>
<evidence type="ECO:0000256" key="9">
    <source>
        <dbReference type="SAM" id="MobiDB-lite"/>
    </source>
</evidence>
<dbReference type="PROSITE" id="PS52012">
    <property type="entry name" value="CFEM"/>
    <property type="match status" value="1"/>
</dbReference>
<keyword evidence="4" id="KW-0812">Transmembrane</keyword>
<evidence type="ECO:0000256" key="2">
    <source>
        <dbReference type="ARBA" id="ARBA00004613"/>
    </source>
</evidence>
<keyword evidence="8" id="KW-1015">Disulfide bond</keyword>
<evidence type="ECO:0000313" key="13">
    <source>
        <dbReference type="Proteomes" id="UP000663853"/>
    </source>
</evidence>
<keyword evidence="7" id="KW-0472">Membrane</keyword>
<organism evidence="12 13">
    <name type="scientific">Rhizoctonia solani</name>
    <dbReference type="NCBI Taxonomy" id="456999"/>
    <lineage>
        <taxon>Eukaryota</taxon>
        <taxon>Fungi</taxon>
        <taxon>Dikarya</taxon>
        <taxon>Basidiomycota</taxon>
        <taxon>Agaricomycotina</taxon>
        <taxon>Agaricomycetes</taxon>
        <taxon>Cantharellales</taxon>
        <taxon>Ceratobasidiaceae</taxon>
        <taxon>Rhizoctonia</taxon>
    </lineage>
</organism>
<evidence type="ECO:0000259" key="11">
    <source>
        <dbReference type="PROSITE" id="PS52012"/>
    </source>
</evidence>
<feature type="domain" description="CFEM" evidence="11">
    <location>
        <begin position="1"/>
        <end position="109"/>
    </location>
</feature>
<dbReference type="InterPro" id="IPR007941">
    <property type="entry name" value="DUF726"/>
</dbReference>
<sequence length="666" mass="71367">MFHRLSLFIVACFMLFATVVKADFPACAQPCLGKASPGSCSLQDNACLCRNASYCNATNTCFKNSCSQTDWKAAYDYSVALCNQAGVTQGSVLNPPTKRAAEAKRTFAAAHIRHPVVSKAAITNPPDDLRAPARSPDGELGEVVEWWKRGGEGWLQDLGIEPQILPPEPSIHDAESLTGPISHEDHDKIASALLTATILPSSKTRNEANKRSSNIKASETVAKAFGYTAPSRAFLSRTLELLSISMAVLLEVEQTLGRGLFEELKEAEMEEKSEAARKEQEHGWGGKWGRWAATGGGIILGGVAIGLTGGLAAPALLPLLPFLSASTAPIVLGSLFGVAGGGLAGNRVRKRWGGVERFEFEQIAGGNEDSMGHSKSSYAVYRRKGHSSSGGGSNPDYKEDSQEGKQTPSLVATICVPGITLDTEDEGLYAYKDALATILARPTRDVFVLKHSPDVMLSTGETLNTWIRNKLLTKAGKEVLARTAFNAVLAAVSLPMMIYSTTGLALDNDWIRACDKAKKAGNLLSEVLKEKVQGERPVTMVASSLGALALFKALTVLAESDEPKEPLVDSVFLISLPQVISPREWEKVRKVVGRRIVNVYSSRDFVLASVGRLHEVFSGAGFGGMAGLNAVNVHGVEDIDMSEIVGGHFDINSNMTKILELVSVNK</sequence>
<comment type="subcellular location">
    <subcellularLocation>
        <location evidence="1">Membrane</location>
        <topology evidence="1">Multi-pass membrane protein</topology>
    </subcellularLocation>
    <subcellularLocation>
        <location evidence="2">Secreted</location>
    </subcellularLocation>
</comment>
<dbReference type="EMBL" id="CAJMXA010001103">
    <property type="protein sequence ID" value="CAE6451340.1"/>
    <property type="molecule type" value="Genomic_DNA"/>
</dbReference>